<dbReference type="HOGENOM" id="CLU_126017_0_0_5"/>
<gene>
    <name evidence="1" type="ordered locus">Astex_0575</name>
</gene>
<evidence type="ECO:0000313" key="2">
    <source>
        <dbReference type="Proteomes" id="UP000001492"/>
    </source>
</evidence>
<dbReference type="AlphaFoldDB" id="E8RR00"/>
<dbReference type="Proteomes" id="UP000001492">
    <property type="component" value="Chromosome 1"/>
</dbReference>
<dbReference type="STRING" id="573065.Astex_0575"/>
<name>E8RR00_ASTEC</name>
<dbReference type="eggNOG" id="ENOG50343IV">
    <property type="taxonomic scope" value="Bacteria"/>
</dbReference>
<dbReference type="EMBL" id="CP002395">
    <property type="protein sequence ID" value="ADU12263.1"/>
    <property type="molecule type" value="Genomic_DNA"/>
</dbReference>
<sequence>MQAAVTLRKIGARPIEGEPDLANLWAERARLLGTKETKLPLWRGRVLGPAYRYGELAANARFRTRQSFIAGQKANVVVEPQGGVKLELAVSDDTGAPVCQVSASSKSLGCQWVPTFTGTNDIDIVNIENRPVRFYLILN</sequence>
<accession>E8RR00</accession>
<keyword evidence="2" id="KW-1185">Reference proteome</keyword>
<organism evidence="1 2">
    <name type="scientific">Asticcacaulis excentricus (strain ATCC 15261 / DSM 4724 / KCTC 12464 / NCIMB 9791 / VKM B-1370 / CB 48)</name>
    <dbReference type="NCBI Taxonomy" id="573065"/>
    <lineage>
        <taxon>Bacteria</taxon>
        <taxon>Pseudomonadati</taxon>
        <taxon>Pseudomonadota</taxon>
        <taxon>Alphaproteobacteria</taxon>
        <taxon>Caulobacterales</taxon>
        <taxon>Caulobacteraceae</taxon>
        <taxon>Asticcacaulis</taxon>
    </lineage>
</organism>
<reference evidence="2" key="1">
    <citation type="submission" date="2010-12" db="EMBL/GenBank/DDBJ databases">
        <title>Complete sequence of chromosome 1 of Asticcacaulis excentricus CB 48.</title>
        <authorList>
            <consortium name="US DOE Joint Genome Institute"/>
            <person name="Lucas S."/>
            <person name="Copeland A."/>
            <person name="Lapidus A."/>
            <person name="Cheng J.-F."/>
            <person name="Bruce D."/>
            <person name="Goodwin L."/>
            <person name="Pitluck S."/>
            <person name="Teshima H."/>
            <person name="Davenport K."/>
            <person name="Detter J.C."/>
            <person name="Han C."/>
            <person name="Tapia R."/>
            <person name="Land M."/>
            <person name="Hauser L."/>
            <person name="Jeffries C."/>
            <person name="Kyrpides N."/>
            <person name="Ivanova N."/>
            <person name="Ovchinnikova G."/>
            <person name="Brun Y.V."/>
            <person name="Woyke T."/>
        </authorList>
    </citation>
    <scope>NUCLEOTIDE SEQUENCE [LARGE SCALE GENOMIC DNA]</scope>
    <source>
        <strain evidence="2">ATCC 15261 / DSM 4724 / KCTC 12464 / NCIMB 9791 / VKM B-1370 / CB 48</strain>
    </source>
</reference>
<protein>
    <submittedName>
        <fullName evidence="1">Uncharacterized protein</fullName>
    </submittedName>
</protein>
<evidence type="ECO:0000313" key="1">
    <source>
        <dbReference type="EMBL" id="ADU12263.1"/>
    </source>
</evidence>
<dbReference type="KEGG" id="aex:Astex_0575"/>
<proteinExistence type="predicted"/>